<feature type="region of interest" description="Disordered" evidence="1">
    <location>
        <begin position="1"/>
        <end position="63"/>
    </location>
</feature>
<reference evidence="3" key="1">
    <citation type="journal article" date="2017" name="Genome Biol.">
        <title>Comparative genomics reveals high biological diversity and specific adaptations in the industrially and medically important fungal genus Aspergillus.</title>
        <authorList>
            <person name="de Vries R.P."/>
            <person name="Riley R."/>
            <person name="Wiebenga A."/>
            <person name="Aguilar-Osorio G."/>
            <person name="Amillis S."/>
            <person name="Uchima C.A."/>
            <person name="Anderluh G."/>
            <person name="Asadollahi M."/>
            <person name="Askin M."/>
            <person name="Barry K."/>
            <person name="Battaglia E."/>
            <person name="Bayram O."/>
            <person name="Benocci T."/>
            <person name="Braus-Stromeyer S.A."/>
            <person name="Caldana C."/>
            <person name="Canovas D."/>
            <person name="Cerqueira G.C."/>
            <person name="Chen F."/>
            <person name="Chen W."/>
            <person name="Choi C."/>
            <person name="Clum A."/>
            <person name="Dos Santos R.A."/>
            <person name="Damasio A.R."/>
            <person name="Diallinas G."/>
            <person name="Emri T."/>
            <person name="Fekete E."/>
            <person name="Flipphi M."/>
            <person name="Freyberg S."/>
            <person name="Gallo A."/>
            <person name="Gournas C."/>
            <person name="Habgood R."/>
            <person name="Hainaut M."/>
            <person name="Harispe M.L."/>
            <person name="Henrissat B."/>
            <person name="Hilden K.S."/>
            <person name="Hope R."/>
            <person name="Hossain A."/>
            <person name="Karabika E."/>
            <person name="Karaffa L."/>
            <person name="Karanyi Z."/>
            <person name="Krasevec N."/>
            <person name="Kuo A."/>
            <person name="Kusch H."/>
            <person name="LaButti K."/>
            <person name="Lagendijk E.L."/>
            <person name="Lapidus A."/>
            <person name="Levasseur A."/>
            <person name="Lindquist E."/>
            <person name="Lipzen A."/>
            <person name="Logrieco A.F."/>
            <person name="MacCabe A."/>
            <person name="Maekelae M.R."/>
            <person name="Malavazi I."/>
            <person name="Melin P."/>
            <person name="Meyer V."/>
            <person name="Mielnichuk N."/>
            <person name="Miskei M."/>
            <person name="Molnar A.P."/>
            <person name="Mule G."/>
            <person name="Ngan C.Y."/>
            <person name="Orejas M."/>
            <person name="Orosz E."/>
            <person name="Ouedraogo J.P."/>
            <person name="Overkamp K.M."/>
            <person name="Park H.-S."/>
            <person name="Perrone G."/>
            <person name="Piumi F."/>
            <person name="Punt P.J."/>
            <person name="Ram A.F."/>
            <person name="Ramon A."/>
            <person name="Rauscher S."/>
            <person name="Record E."/>
            <person name="Riano-Pachon D.M."/>
            <person name="Robert V."/>
            <person name="Roehrig J."/>
            <person name="Ruller R."/>
            <person name="Salamov A."/>
            <person name="Salih N.S."/>
            <person name="Samson R.A."/>
            <person name="Sandor E."/>
            <person name="Sanguinetti M."/>
            <person name="Schuetze T."/>
            <person name="Sepcic K."/>
            <person name="Shelest E."/>
            <person name="Sherlock G."/>
            <person name="Sophianopoulou V."/>
            <person name="Squina F.M."/>
            <person name="Sun H."/>
            <person name="Susca A."/>
            <person name="Todd R.B."/>
            <person name="Tsang A."/>
            <person name="Unkles S.E."/>
            <person name="van de Wiele N."/>
            <person name="van Rossen-Uffink D."/>
            <person name="Oliveira J.V."/>
            <person name="Vesth T.C."/>
            <person name="Visser J."/>
            <person name="Yu J.-H."/>
            <person name="Zhou M."/>
            <person name="Andersen M.R."/>
            <person name="Archer D.B."/>
            <person name="Baker S.E."/>
            <person name="Benoit I."/>
            <person name="Brakhage A.A."/>
            <person name="Braus G.H."/>
            <person name="Fischer R."/>
            <person name="Frisvad J.C."/>
            <person name="Goldman G.H."/>
            <person name="Houbraken J."/>
            <person name="Oakley B."/>
            <person name="Pocsi I."/>
            <person name="Scazzocchio C."/>
            <person name="Seiboth B."/>
            <person name="vanKuyk P.A."/>
            <person name="Wortman J."/>
            <person name="Dyer P.S."/>
            <person name="Grigoriev I.V."/>
        </authorList>
    </citation>
    <scope>NUCLEOTIDE SEQUENCE [LARGE SCALE GENOMIC DNA]</scope>
    <source>
        <strain evidence="3">CBS 516.65</strain>
    </source>
</reference>
<evidence type="ECO:0000313" key="3">
    <source>
        <dbReference type="Proteomes" id="UP000184300"/>
    </source>
</evidence>
<evidence type="ECO:0000256" key="1">
    <source>
        <dbReference type="SAM" id="MobiDB-lite"/>
    </source>
</evidence>
<dbReference type="EMBL" id="KV878911">
    <property type="protein sequence ID" value="OJJ80346.1"/>
    <property type="molecule type" value="Genomic_DNA"/>
</dbReference>
<dbReference type="OrthoDB" id="4450707at2759"/>
<gene>
    <name evidence="2" type="ORF">ASPGLDRAFT_51558</name>
</gene>
<sequence length="154" mass="17386">MPQLQTNLPTHPPPPVPTPYQRNHQTSEDEKPPEKIKTESPHSSSIPIDLTSEPSPEVSGVAASSRETEVVFKFISEQPDMACLIPMAECNDRKTLFTKTQKFFQVLDKDVEVSMLSCRLPSQQEQRYLFEGSDGQFELLAKDIRALSRGQVRD</sequence>
<name>A0A1L9V8S3_ASPGL</name>
<dbReference type="AlphaFoldDB" id="A0A1L9V8S3"/>
<feature type="compositionally biased region" description="Basic and acidic residues" evidence="1">
    <location>
        <begin position="25"/>
        <end position="40"/>
    </location>
</feature>
<dbReference type="VEuPathDB" id="FungiDB:ASPGLDRAFT_51558"/>
<accession>A0A1L9V8S3</accession>
<evidence type="ECO:0000313" key="2">
    <source>
        <dbReference type="EMBL" id="OJJ80346.1"/>
    </source>
</evidence>
<proteinExistence type="predicted"/>
<dbReference type="GeneID" id="34463819"/>
<protein>
    <submittedName>
        <fullName evidence="2">Uncharacterized protein</fullName>
    </submittedName>
</protein>
<dbReference type="Proteomes" id="UP000184300">
    <property type="component" value="Unassembled WGS sequence"/>
</dbReference>
<dbReference type="RefSeq" id="XP_022397044.1">
    <property type="nucleotide sequence ID" value="XM_022547558.1"/>
</dbReference>
<organism evidence="2 3">
    <name type="scientific">Aspergillus glaucus CBS 516.65</name>
    <dbReference type="NCBI Taxonomy" id="1160497"/>
    <lineage>
        <taxon>Eukaryota</taxon>
        <taxon>Fungi</taxon>
        <taxon>Dikarya</taxon>
        <taxon>Ascomycota</taxon>
        <taxon>Pezizomycotina</taxon>
        <taxon>Eurotiomycetes</taxon>
        <taxon>Eurotiomycetidae</taxon>
        <taxon>Eurotiales</taxon>
        <taxon>Aspergillaceae</taxon>
        <taxon>Aspergillus</taxon>
        <taxon>Aspergillus subgen. Aspergillus</taxon>
    </lineage>
</organism>
<keyword evidence="3" id="KW-1185">Reference proteome</keyword>